<sequence>MPDVESTQGILRLCGLMTMKKMGKQSRETRSMVEGVVPTGSPTDRSEEEPFFVVVGVAAAAEEADNQVGEQADGVDGEDPKLVDAGLVDDVIVVLRVRGAAFRADDEEAEEDEVAVGAEDPGVSVGERGGRRPGEADGEVGDAWRVRRPEGQHEGDALAGDGPRRGGVGAGVEVDHVVEDDRAWEVVGVVVVAAVVGVRRTPVESVGCSHGRGGGEENWIGRRAAAESGSYRSIWSRRPFIRTIVRSSCHDGFGQAAAAMTRDAR</sequence>
<dbReference type="AlphaFoldDB" id="C3SA42"/>
<organism evidence="2">
    <name type="scientific">Brachypodium distachyon</name>
    <name type="common">Purple false brome</name>
    <name type="synonym">Trachynia distachya</name>
    <dbReference type="NCBI Taxonomy" id="15368"/>
    <lineage>
        <taxon>Eukaryota</taxon>
        <taxon>Viridiplantae</taxon>
        <taxon>Streptophyta</taxon>
        <taxon>Embryophyta</taxon>
        <taxon>Tracheophyta</taxon>
        <taxon>Spermatophyta</taxon>
        <taxon>Magnoliopsida</taxon>
        <taxon>Liliopsida</taxon>
        <taxon>Poales</taxon>
        <taxon>Poaceae</taxon>
        <taxon>BOP clade</taxon>
        <taxon>Pooideae</taxon>
        <taxon>Stipodae</taxon>
        <taxon>Brachypodieae</taxon>
        <taxon>Brachypodium</taxon>
    </lineage>
</organism>
<feature type="region of interest" description="Disordered" evidence="1">
    <location>
        <begin position="106"/>
        <end position="143"/>
    </location>
</feature>
<accession>C3SA42</accession>
<reference evidence="2" key="1">
    <citation type="journal article" date="2009" name="Plant Mol. Biol.">
        <title>Structural characterization of Brachypodium genome and its syntenic relationship with rice and wheat.</title>
        <authorList>
            <person name="Huo N."/>
            <person name="Vogel J.P."/>
            <person name="Lazo G.R."/>
            <person name="You F.M."/>
            <person name="Ma Y."/>
            <person name="McMahon S."/>
            <person name="Dvorak J."/>
            <person name="Anderson O.D."/>
            <person name="Luo M.C."/>
            <person name="Gu Y.Q."/>
        </authorList>
    </citation>
    <scope>NUCLEOTIDE SEQUENCE</scope>
</reference>
<feature type="region of interest" description="Disordered" evidence="1">
    <location>
        <begin position="23"/>
        <end position="46"/>
    </location>
</feature>
<dbReference type="EMBL" id="EU730894">
    <property type="protein sequence ID" value="ACF22676.1"/>
    <property type="molecule type" value="Genomic_DNA"/>
</dbReference>
<evidence type="ECO:0000313" key="2">
    <source>
        <dbReference type="EMBL" id="ACF22676.1"/>
    </source>
</evidence>
<proteinExistence type="predicted"/>
<protein>
    <submittedName>
        <fullName evidence="2">Uncharacterized protein</fullName>
    </submittedName>
</protein>
<name>C3SA42_BRADI</name>
<evidence type="ECO:0000256" key="1">
    <source>
        <dbReference type="SAM" id="MobiDB-lite"/>
    </source>
</evidence>